<evidence type="ECO:0000259" key="1">
    <source>
        <dbReference type="SMART" id="SM01008"/>
    </source>
</evidence>
<dbReference type="SMART" id="SM01008">
    <property type="entry name" value="Ald_Xan_dh_C"/>
    <property type="match status" value="1"/>
</dbReference>
<evidence type="ECO:0000313" key="2">
    <source>
        <dbReference type="EMBL" id="MBB4493150.1"/>
    </source>
</evidence>
<dbReference type="Pfam" id="PF02738">
    <property type="entry name" value="MoCoBD_1"/>
    <property type="match status" value="1"/>
</dbReference>
<dbReference type="GO" id="GO:0004854">
    <property type="term" value="F:xanthine dehydrogenase activity"/>
    <property type="evidence" value="ECO:0007669"/>
    <property type="project" value="UniProtKB-EC"/>
</dbReference>
<dbReference type="InterPro" id="IPR046867">
    <property type="entry name" value="AldOxase/xan_DH_MoCoBD2"/>
</dbReference>
<evidence type="ECO:0000313" key="3">
    <source>
        <dbReference type="Proteomes" id="UP000534590"/>
    </source>
</evidence>
<comment type="caution">
    <text evidence="2">The sequence shown here is derived from an EMBL/GenBank/DDBJ whole genome shotgun (WGS) entry which is preliminary data.</text>
</comment>
<dbReference type="InterPro" id="IPR000674">
    <property type="entry name" value="Ald_Oxase/Xan_DH_a/b"/>
</dbReference>
<dbReference type="InterPro" id="IPR016208">
    <property type="entry name" value="Ald_Oxase/xanthine_DH-like"/>
</dbReference>
<dbReference type="RefSeq" id="WP_210304690.1">
    <property type="nucleotide sequence ID" value="NZ_JACIGS010000008.1"/>
</dbReference>
<dbReference type="InterPro" id="IPR008274">
    <property type="entry name" value="AldOxase/xan_DH_MoCoBD1"/>
</dbReference>
<keyword evidence="3" id="KW-1185">Reference proteome</keyword>
<dbReference type="EC" id="1.17.1.4" evidence="2"/>
<protein>
    <submittedName>
        <fullName evidence="2">Xanthine dehydrogenase YagR molybdenum-binding subunit</fullName>
        <ecNumber evidence="2">1.17.1.4</ecNumber>
    </submittedName>
</protein>
<dbReference type="SUPFAM" id="SSF56003">
    <property type="entry name" value="Molybdenum cofactor-binding domain"/>
    <property type="match status" value="1"/>
</dbReference>
<dbReference type="Gene3D" id="3.30.365.10">
    <property type="entry name" value="Aldehyde oxidase/xanthine dehydrogenase, molybdopterin binding domain"/>
    <property type="match status" value="4"/>
</dbReference>
<feature type="domain" description="Aldehyde oxidase/xanthine dehydrogenase a/b hammerhead" evidence="1">
    <location>
        <begin position="28"/>
        <end position="140"/>
    </location>
</feature>
<accession>A0ABR6JDY8</accession>
<proteinExistence type="predicted"/>
<dbReference type="Pfam" id="PF20256">
    <property type="entry name" value="MoCoBD_2"/>
    <property type="match status" value="1"/>
</dbReference>
<organism evidence="2 3">
    <name type="scientific">Agrobacterium radiobacter</name>
    <dbReference type="NCBI Taxonomy" id="362"/>
    <lineage>
        <taxon>Bacteria</taxon>
        <taxon>Pseudomonadati</taxon>
        <taxon>Pseudomonadota</taxon>
        <taxon>Alphaproteobacteria</taxon>
        <taxon>Hyphomicrobiales</taxon>
        <taxon>Rhizobiaceae</taxon>
        <taxon>Rhizobium/Agrobacterium group</taxon>
        <taxon>Agrobacterium</taxon>
        <taxon>Agrobacterium tumefaciens complex</taxon>
    </lineage>
</organism>
<dbReference type="Gene3D" id="3.90.1170.50">
    <property type="entry name" value="Aldehyde oxidase/xanthine dehydrogenase, a/b hammerhead"/>
    <property type="match status" value="1"/>
</dbReference>
<dbReference type="SUPFAM" id="SSF54665">
    <property type="entry name" value="CO dehydrogenase molybdoprotein N-domain-like"/>
    <property type="match status" value="1"/>
</dbReference>
<reference evidence="2 3" key="1">
    <citation type="submission" date="2020-08" db="EMBL/GenBank/DDBJ databases">
        <title>Genomic Encyclopedia of Type Strains, Phase IV (KMG-V): Genome sequencing to study the core and pangenomes of soil and plant-associated prokaryotes.</title>
        <authorList>
            <person name="Whitman W."/>
        </authorList>
    </citation>
    <scope>NUCLEOTIDE SEQUENCE [LARGE SCALE GENOMIC DNA]</scope>
    <source>
        <strain evidence="2 3">SEMIA 461</strain>
    </source>
</reference>
<dbReference type="InterPro" id="IPR037165">
    <property type="entry name" value="AldOxase/xan_DH_Mopterin-bd_sf"/>
</dbReference>
<dbReference type="Pfam" id="PF01315">
    <property type="entry name" value="Ald_Xan_dh_C"/>
    <property type="match status" value="1"/>
</dbReference>
<dbReference type="InterPro" id="IPR036856">
    <property type="entry name" value="Ald_Oxase/Xan_DH_a/b_sf"/>
</dbReference>
<name>A0ABR6JDY8_AGRRD</name>
<sequence>MTRLDTQNAETTIVGRPISRLDGPQKVTGSAIYAYERAVMHQTLVGVFATSTIGKGEIRTLDTATAEAMPGVRLVITYQNAPQQGKLDPQTPGFAVRARPIFAGTSIDHFGQPIALVVADTFENARDAAHAVVATYTSMQGSFTYAEGNRVTEPELANAGFPAYTHHGDFDAAYAGAAFKVDQTYETPPHFSQPLEPHSTLARWEGETLHLTTSHQTLRYIGVSLKAALNIESENLVVAAPFVGGGFGSKLAVHADIMGAAIAARMVNEPVKVCMTRQQMFSLLGMRPWQRQRVRLGADFEGRLIAIGHEALIYSNDRDPFLEQTGTVTRSLYSGANRMTRHRATHLDLPNGEPVRGPGELPGLLAIESAMDELAETLNMDPVDLRVLNDTAMDPESGVPLTGRSLTECLRTGAERFGWSQRPARPRSRRDGQWLIGMGMASAIRVHFQGATEVEVGVTAERRVAVRSDLTDIGTGSYTILAQFAAEMLGITVSDVDVFLAHSSLPTGGGSGGSWGASNTTAALHDACLSLMQQAGVSAGKDFISQILAKYPQGLSVAGKLPASSQILDWDQKSRHTYGAHFVEVGVHGLTGEIRVRRMLGAFSAGRILNPKTARSQLLGGMIWGLSAALREAAEIDPRYGNVVNGDLAEYLLPVHADVPDVDIILIDKPDLDANPVGVKGVGELGACGASAAFVNAIYNACGVRVRHFPVNLASIVSEIPEHQQ</sequence>
<dbReference type="Proteomes" id="UP000534590">
    <property type="component" value="Unassembled WGS sequence"/>
</dbReference>
<keyword evidence="2" id="KW-0560">Oxidoreductase</keyword>
<dbReference type="EMBL" id="JACIHP010000008">
    <property type="protein sequence ID" value="MBB4493150.1"/>
    <property type="molecule type" value="Genomic_DNA"/>
</dbReference>
<dbReference type="PANTHER" id="PTHR11908:SF123">
    <property type="entry name" value="ALDEHYDE OXIDOREDUCTASE MOLYBDENUM-BINDING SUBUNIT PAOC"/>
    <property type="match status" value="1"/>
</dbReference>
<gene>
    <name evidence="2" type="ORF">GGE40_005002</name>
</gene>
<dbReference type="PANTHER" id="PTHR11908">
    <property type="entry name" value="XANTHINE DEHYDROGENASE"/>
    <property type="match status" value="1"/>
</dbReference>